<proteinExistence type="predicted"/>
<accession>G9NJW0</accession>
<dbReference type="EMBL" id="ABDG02000017">
    <property type="protein sequence ID" value="EHK49182.1"/>
    <property type="molecule type" value="Genomic_DNA"/>
</dbReference>
<evidence type="ECO:0000313" key="3">
    <source>
        <dbReference type="Proteomes" id="UP000005426"/>
    </source>
</evidence>
<comment type="caution">
    <text evidence="2">The sequence shown here is derived from an EMBL/GenBank/DDBJ whole genome shotgun (WGS) entry which is preliminary data.</text>
</comment>
<dbReference type="Proteomes" id="UP000005426">
    <property type="component" value="Unassembled WGS sequence"/>
</dbReference>
<reference evidence="2 3" key="1">
    <citation type="journal article" date="2011" name="Genome Biol.">
        <title>Comparative genome sequence analysis underscores mycoparasitism as the ancestral life style of Trichoderma.</title>
        <authorList>
            <person name="Kubicek C.P."/>
            <person name="Herrera-Estrella A."/>
            <person name="Seidl-Seiboth V."/>
            <person name="Martinez D.A."/>
            <person name="Druzhinina I.S."/>
            <person name="Thon M."/>
            <person name="Zeilinger S."/>
            <person name="Casas-Flores S."/>
            <person name="Horwitz B.A."/>
            <person name="Mukherjee P.K."/>
            <person name="Mukherjee M."/>
            <person name="Kredics L."/>
            <person name="Alcaraz L.D."/>
            <person name="Aerts A."/>
            <person name="Antal Z."/>
            <person name="Atanasova L."/>
            <person name="Cervantes-Badillo M.G."/>
            <person name="Challacombe J."/>
            <person name="Chertkov O."/>
            <person name="McCluskey K."/>
            <person name="Coulpier F."/>
            <person name="Deshpande N."/>
            <person name="von Doehren H."/>
            <person name="Ebbole D.J."/>
            <person name="Esquivel-Naranjo E.U."/>
            <person name="Fekete E."/>
            <person name="Flipphi M."/>
            <person name="Glaser F."/>
            <person name="Gomez-Rodriguez E.Y."/>
            <person name="Gruber S."/>
            <person name="Han C."/>
            <person name="Henrissat B."/>
            <person name="Hermosa R."/>
            <person name="Hernandez-Onate M."/>
            <person name="Karaffa L."/>
            <person name="Kosti I."/>
            <person name="Le Crom S."/>
            <person name="Lindquist E."/>
            <person name="Lucas S."/>
            <person name="Luebeck M."/>
            <person name="Luebeck P.S."/>
            <person name="Margeot A."/>
            <person name="Metz B."/>
            <person name="Misra M."/>
            <person name="Nevalainen H."/>
            <person name="Omann M."/>
            <person name="Packer N."/>
            <person name="Perrone G."/>
            <person name="Uresti-Rivera E.E."/>
            <person name="Salamov A."/>
            <person name="Schmoll M."/>
            <person name="Seiboth B."/>
            <person name="Shapiro H."/>
            <person name="Sukno S."/>
            <person name="Tamayo-Ramos J.A."/>
            <person name="Tisch D."/>
            <person name="Wiest A."/>
            <person name="Wilkinson H.H."/>
            <person name="Zhang M."/>
            <person name="Coutinho P.M."/>
            <person name="Kenerley C.M."/>
            <person name="Monte E."/>
            <person name="Baker S.E."/>
            <person name="Grigoriev I.V."/>
        </authorList>
    </citation>
    <scope>NUCLEOTIDE SEQUENCE [LARGE SCALE GENOMIC DNA]</scope>
    <source>
        <strain evidence="3">ATCC 20476 / IMI 206040</strain>
    </source>
</reference>
<protein>
    <submittedName>
        <fullName evidence="2">Uncharacterized protein</fullName>
    </submittedName>
</protein>
<dbReference type="HOGENOM" id="CLU_2061802_0_0_1"/>
<gene>
    <name evidence="2" type="ORF">TRIATDRAFT_271186</name>
</gene>
<sequence>MPARQRLETAVSRRGAMLSDNDGLKSRHNVNGDGAGAKDGVASKQAAGSNRHGQEVLLPCKPSARMDKGLAHRPRLAGNLDTKEGNGWREDPRQWATGQAAQLTGVEMCNAGAGCQTWR</sequence>
<feature type="region of interest" description="Disordered" evidence="1">
    <location>
        <begin position="1"/>
        <end position="91"/>
    </location>
</feature>
<evidence type="ECO:0000256" key="1">
    <source>
        <dbReference type="SAM" id="MobiDB-lite"/>
    </source>
</evidence>
<dbReference type="OrthoDB" id="10455618at2759"/>
<feature type="compositionally biased region" description="Basic and acidic residues" evidence="1">
    <location>
        <begin position="81"/>
        <end position="91"/>
    </location>
</feature>
<name>G9NJW0_HYPAI</name>
<dbReference type="AlphaFoldDB" id="G9NJW0"/>
<evidence type="ECO:0000313" key="2">
    <source>
        <dbReference type="EMBL" id="EHK49182.1"/>
    </source>
</evidence>
<keyword evidence="3" id="KW-1185">Reference proteome</keyword>
<organism evidence="2 3">
    <name type="scientific">Hypocrea atroviridis (strain ATCC 20476 / IMI 206040)</name>
    <name type="common">Trichoderma atroviride</name>
    <dbReference type="NCBI Taxonomy" id="452589"/>
    <lineage>
        <taxon>Eukaryota</taxon>
        <taxon>Fungi</taxon>
        <taxon>Dikarya</taxon>
        <taxon>Ascomycota</taxon>
        <taxon>Pezizomycotina</taxon>
        <taxon>Sordariomycetes</taxon>
        <taxon>Hypocreomycetidae</taxon>
        <taxon>Hypocreales</taxon>
        <taxon>Hypocreaceae</taxon>
        <taxon>Trichoderma</taxon>
    </lineage>
</organism>